<feature type="transmembrane region" description="Helical" evidence="4">
    <location>
        <begin position="187"/>
        <end position="203"/>
    </location>
</feature>
<dbReference type="Pfam" id="PF13411">
    <property type="entry name" value="MerR_1"/>
    <property type="match status" value="1"/>
</dbReference>
<dbReference type="OrthoDB" id="122388at2"/>
<keyword evidence="7" id="KW-1185">Reference proteome</keyword>
<dbReference type="AlphaFoldDB" id="A0A4V2SDZ3"/>
<feature type="transmembrane region" description="Helical" evidence="4">
    <location>
        <begin position="252"/>
        <end position="271"/>
    </location>
</feature>
<dbReference type="SMART" id="SM00422">
    <property type="entry name" value="HTH_MERR"/>
    <property type="match status" value="1"/>
</dbReference>
<feature type="transmembrane region" description="Helical" evidence="4">
    <location>
        <begin position="224"/>
        <end position="246"/>
    </location>
</feature>
<dbReference type="CDD" id="cd00592">
    <property type="entry name" value="HTH_MerR-like"/>
    <property type="match status" value="1"/>
</dbReference>
<dbReference type="PANTHER" id="PTHR30204">
    <property type="entry name" value="REDOX-CYCLING DRUG-SENSING TRANSCRIPTIONAL ACTIVATOR SOXR"/>
    <property type="match status" value="1"/>
</dbReference>
<dbReference type="RefSeq" id="WP_132088977.1">
    <property type="nucleotide sequence ID" value="NZ_JANKAQ010000001.1"/>
</dbReference>
<proteinExistence type="predicted"/>
<dbReference type="InterPro" id="IPR047057">
    <property type="entry name" value="MerR_fam"/>
</dbReference>
<organism evidence="6 7">
    <name type="scientific">Frisingicoccus caecimuris</name>
    <dbReference type="NCBI Taxonomy" id="1796636"/>
    <lineage>
        <taxon>Bacteria</taxon>
        <taxon>Bacillati</taxon>
        <taxon>Bacillota</taxon>
        <taxon>Clostridia</taxon>
        <taxon>Lachnospirales</taxon>
        <taxon>Lachnospiraceae</taxon>
        <taxon>Frisingicoccus</taxon>
    </lineage>
</organism>
<dbReference type="InterPro" id="IPR000551">
    <property type="entry name" value="MerR-type_HTH_dom"/>
</dbReference>
<dbReference type="GO" id="GO:0003677">
    <property type="term" value="F:DNA binding"/>
    <property type="evidence" value="ECO:0007669"/>
    <property type="project" value="UniProtKB-KW"/>
</dbReference>
<feature type="domain" description="HTH merR-type" evidence="5">
    <location>
        <begin position="1"/>
        <end position="69"/>
    </location>
</feature>
<dbReference type="InterPro" id="IPR009061">
    <property type="entry name" value="DNA-bd_dom_put_sf"/>
</dbReference>
<evidence type="ECO:0000313" key="6">
    <source>
        <dbReference type="EMBL" id="TCO85946.1"/>
    </source>
</evidence>
<keyword evidence="4" id="KW-1133">Transmembrane helix</keyword>
<dbReference type="InterPro" id="IPR012867">
    <property type="entry name" value="DUF1648"/>
</dbReference>
<dbReference type="SUPFAM" id="SSF46955">
    <property type="entry name" value="Putative DNA-binding domain"/>
    <property type="match status" value="1"/>
</dbReference>
<evidence type="ECO:0000256" key="3">
    <source>
        <dbReference type="ARBA" id="ARBA00023163"/>
    </source>
</evidence>
<evidence type="ECO:0000313" key="7">
    <source>
        <dbReference type="Proteomes" id="UP000295711"/>
    </source>
</evidence>
<dbReference type="GO" id="GO:0003700">
    <property type="term" value="F:DNA-binding transcription factor activity"/>
    <property type="evidence" value="ECO:0007669"/>
    <property type="project" value="InterPro"/>
</dbReference>
<sequence>MTIKEVEEKTGLARSNIRFYEKEKLIQPIRNESNGYREYTEKDVEDIKKIAYLRTLGISIETIHRIILKEISLRDVIGEQMYKLDEQVVNLEKAKIICQSMLADSKISYENLDVEAFVPELETYWQSNPKIFRLDTVGFLYMWGGFLVWAILTAACLAAALIVWPILPNQIPIQWNGGEVSSAVGKIFIFAYPLACIVIRLLFRPYLRNKLQIYTWCYGEMITDYLTNFFCFVILSVEVFTVLYVHDIATHVTTLLLIDSLIFLGLFIWGMKTLTRKD</sequence>
<dbReference type="Pfam" id="PF07853">
    <property type="entry name" value="DUF1648"/>
    <property type="match status" value="1"/>
</dbReference>
<accession>A0A4V2SDZ3</accession>
<comment type="caution">
    <text evidence="6">The sequence shown here is derived from an EMBL/GenBank/DDBJ whole genome shotgun (WGS) entry which is preliminary data.</text>
</comment>
<keyword evidence="4" id="KW-0472">Membrane</keyword>
<evidence type="ECO:0000256" key="2">
    <source>
        <dbReference type="ARBA" id="ARBA00023125"/>
    </source>
</evidence>
<keyword evidence="4" id="KW-0812">Transmembrane</keyword>
<evidence type="ECO:0000259" key="5">
    <source>
        <dbReference type="PROSITE" id="PS50937"/>
    </source>
</evidence>
<evidence type="ECO:0000256" key="1">
    <source>
        <dbReference type="ARBA" id="ARBA00023015"/>
    </source>
</evidence>
<keyword evidence="3" id="KW-0804">Transcription</keyword>
<keyword evidence="2 6" id="KW-0238">DNA-binding</keyword>
<name>A0A4V2SDZ3_9FIRM</name>
<keyword evidence="1" id="KW-0805">Transcription regulation</keyword>
<reference evidence="6 7" key="1">
    <citation type="submission" date="2019-03" db="EMBL/GenBank/DDBJ databases">
        <title>Genomic Encyclopedia of Type Strains, Phase IV (KMG-IV): sequencing the most valuable type-strain genomes for metagenomic binning, comparative biology and taxonomic classification.</title>
        <authorList>
            <person name="Goeker M."/>
        </authorList>
    </citation>
    <scope>NUCLEOTIDE SEQUENCE [LARGE SCALE GENOMIC DNA]</scope>
    <source>
        <strain evidence="6 7">DSM 28559</strain>
    </source>
</reference>
<evidence type="ECO:0000256" key="4">
    <source>
        <dbReference type="SAM" id="Phobius"/>
    </source>
</evidence>
<gene>
    <name evidence="6" type="ORF">EV212_102264</name>
</gene>
<dbReference type="PANTHER" id="PTHR30204:SF94">
    <property type="entry name" value="HEAVY METAL-DEPENDENT TRANSCRIPTIONAL REGULATOR HI_0293-RELATED"/>
    <property type="match status" value="1"/>
</dbReference>
<dbReference type="Gene3D" id="1.10.1660.10">
    <property type="match status" value="1"/>
</dbReference>
<dbReference type="EMBL" id="SLXA01000002">
    <property type="protein sequence ID" value="TCO85946.1"/>
    <property type="molecule type" value="Genomic_DNA"/>
</dbReference>
<feature type="transmembrane region" description="Helical" evidence="4">
    <location>
        <begin position="140"/>
        <end position="167"/>
    </location>
</feature>
<dbReference type="PROSITE" id="PS50937">
    <property type="entry name" value="HTH_MERR_2"/>
    <property type="match status" value="1"/>
</dbReference>
<protein>
    <submittedName>
        <fullName evidence="6">DNA-binding transcriptional MerR regulator</fullName>
    </submittedName>
</protein>
<dbReference type="Proteomes" id="UP000295711">
    <property type="component" value="Unassembled WGS sequence"/>
</dbReference>